<dbReference type="PANTHER" id="PTHR21444:SF17">
    <property type="entry name" value="STIMULATED BY RETINOIC ACID GENE 6 PROTEIN-LIKE"/>
    <property type="match status" value="1"/>
</dbReference>
<dbReference type="Pfam" id="PF14752">
    <property type="entry name" value="RBP_receptor"/>
    <property type="match status" value="2"/>
</dbReference>
<evidence type="ECO:0000256" key="1">
    <source>
        <dbReference type="ARBA" id="ARBA00004496"/>
    </source>
</evidence>
<dbReference type="Gene3D" id="2.30.30.140">
    <property type="match status" value="3"/>
</dbReference>
<protein>
    <submittedName>
        <fullName evidence="16">Tudor domain-containing protein 7A</fullName>
    </submittedName>
</protein>
<evidence type="ECO:0000259" key="15">
    <source>
        <dbReference type="PROSITE" id="PS51644"/>
    </source>
</evidence>
<feature type="transmembrane region" description="Helical" evidence="14">
    <location>
        <begin position="354"/>
        <end position="381"/>
    </location>
</feature>
<evidence type="ECO:0000256" key="14">
    <source>
        <dbReference type="SAM" id="Phobius"/>
    </source>
</evidence>
<feature type="transmembrane region" description="Helical" evidence="14">
    <location>
        <begin position="52"/>
        <end position="71"/>
    </location>
</feature>
<gene>
    <name evidence="16" type="ORF">H4Q32_005482</name>
</gene>
<keyword evidence="8" id="KW-0221">Differentiation</keyword>
<dbReference type="Gene3D" id="2.40.50.90">
    <property type="match status" value="4"/>
</dbReference>
<dbReference type="Pfam" id="PF00567">
    <property type="entry name" value="TUDOR"/>
    <property type="match status" value="3"/>
</dbReference>
<dbReference type="CDD" id="cd09986">
    <property type="entry name" value="LOTUS_1_TDRD7"/>
    <property type="match status" value="1"/>
</dbReference>
<proteinExistence type="predicted"/>
<reference evidence="16 17" key="1">
    <citation type="submission" date="2022-01" db="EMBL/GenBank/DDBJ databases">
        <title>A high-quality chromosome-level genome assembly of rohu carp, Labeo rohita.</title>
        <authorList>
            <person name="Arick M.A. II"/>
            <person name="Hsu C.-Y."/>
            <person name="Magbanua Z."/>
            <person name="Pechanova O."/>
            <person name="Grover C."/>
            <person name="Miller E."/>
            <person name="Thrash A."/>
            <person name="Ezzel L."/>
            <person name="Alam S."/>
            <person name="Benzie J."/>
            <person name="Hamilton M."/>
            <person name="Karsi A."/>
            <person name="Lawrence M.L."/>
            <person name="Peterson D.G."/>
        </authorList>
    </citation>
    <scope>NUCLEOTIDE SEQUENCE [LARGE SCALE GENOMIC DNA]</scope>
    <source>
        <strain evidence="17">BAU-BD-2019</strain>
        <tissue evidence="16">Blood</tissue>
    </source>
</reference>
<keyword evidence="9" id="KW-0744">Spermatogenesis</keyword>
<keyword evidence="5" id="KW-0963">Cytoplasm</keyword>
<dbReference type="InterPro" id="IPR002999">
    <property type="entry name" value="Tudor"/>
</dbReference>
<keyword evidence="10 14" id="KW-1133">Transmembrane helix</keyword>
<dbReference type="InterPro" id="IPR035437">
    <property type="entry name" value="SNase_OB-fold_sf"/>
</dbReference>
<keyword evidence="4" id="KW-1003">Cell membrane</keyword>
<accession>A0ABQ8N0U5</accession>
<keyword evidence="3" id="KW-0813">Transport</keyword>
<dbReference type="InterPro" id="IPR025605">
    <property type="entry name" value="OST-HTH/LOTUS_dom"/>
</dbReference>
<organism evidence="16 17">
    <name type="scientific">Labeo rohita</name>
    <name type="common">Indian major carp</name>
    <name type="synonym">Cyprinus rohita</name>
    <dbReference type="NCBI Taxonomy" id="84645"/>
    <lineage>
        <taxon>Eukaryota</taxon>
        <taxon>Metazoa</taxon>
        <taxon>Chordata</taxon>
        <taxon>Craniata</taxon>
        <taxon>Vertebrata</taxon>
        <taxon>Euteleostomi</taxon>
        <taxon>Actinopterygii</taxon>
        <taxon>Neopterygii</taxon>
        <taxon>Teleostei</taxon>
        <taxon>Ostariophysi</taxon>
        <taxon>Cypriniformes</taxon>
        <taxon>Cyprinidae</taxon>
        <taxon>Labeoninae</taxon>
        <taxon>Labeonini</taxon>
        <taxon>Labeo</taxon>
    </lineage>
</organism>
<dbReference type="SMART" id="SM00333">
    <property type="entry name" value="TUDOR"/>
    <property type="match status" value="3"/>
</dbReference>
<evidence type="ECO:0000313" key="17">
    <source>
        <dbReference type="Proteomes" id="UP000830375"/>
    </source>
</evidence>
<feature type="transmembrane region" description="Helical" evidence="14">
    <location>
        <begin position="15"/>
        <end position="40"/>
    </location>
</feature>
<evidence type="ECO:0000256" key="12">
    <source>
        <dbReference type="ARBA" id="ARBA00023170"/>
    </source>
</evidence>
<evidence type="ECO:0000313" key="16">
    <source>
        <dbReference type="EMBL" id="KAI2668706.1"/>
    </source>
</evidence>
<feature type="transmembrane region" description="Helical" evidence="14">
    <location>
        <begin position="300"/>
        <end position="325"/>
    </location>
</feature>
<feature type="transmembrane region" description="Helical" evidence="14">
    <location>
        <begin position="263"/>
        <end position="288"/>
    </location>
</feature>
<dbReference type="SUPFAM" id="SSF63748">
    <property type="entry name" value="Tudor/PWWP/MBT"/>
    <property type="match status" value="3"/>
</dbReference>
<dbReference type="PROSITE" id="PS51644">
    <property type="entry name" value="HTH_OST"/>
    <property type="match status" value="2"/>
</dbReference>
<keyword evidence="6 14" id="KW-0812">Transmembrane</keyword>
<comment type="subcellular location">
    <subcellularLocation>
        <location evidence="2">Cell membrane</location>
        <topology evidence="2">Multi-pass membrane protein</topology>
    </subcellularLocation>
    <subcellularLocation>
        <location evidence="1">Cytoplasm</location>
    </subcellularLocation>
</comment>
<keyword evidence="12" id="KW-0675">Receptor</keyword>
<comment type="caution">
    <text evidence="16">The sequence shown here is derived from an EMBL/GenBank/DDBJ whole genome shotgun (WGS) entry which is preliminary data.</text>
</comment>
<sequence length="1416" mass="160173">MPLDFICGLSNRWSYGFAFGAIAPTIVYLVGAIEVGVAYLPFFACLSTPHRVLGGVLGLLYTLTWLIVRIYDTISCPAGQILGPYEKLIILWPFFLCLSFLLGRFMYIIVKAVRIHLGLQDIESEEDLHIHLFRYVQTVLRRPPERPEEKTWFQRKVYEWDPYFKFPNRMIGTSIISLIGLYMMTIADHSLSDLAFRKLDGLINSFAEIASSCNETNNAFTKHLKRLWKGQRSFLPEKFRKPSSAVSVAAITRYSGWQIAFTMWGFLIVHFAQFLFALLFVYAVVLPIQKGHFLRWLSSVGIILLTILLVIALVVVQIILVQVFFLQDKLSPSDKEKPLALNNRKAFHCFNYFFFFYNVVMGLSNCILRIINSFVVGTWLVSRIDRTIMQRGYESSDPGYSTWIGMIFADHYHSNPVMVCFCHLLLGRMQEKQGPVVSSYATFGSNKGYPGGGRVRVRWLLLYTLLRNPSLILLRKRTKLNQNDNHDPLLLARAITSQAQQAAAEPKLMSDLELVKKMLRAVLQSSKHGVAMARLQGDYRALTGEVIPYRQFGHGSLESFLRSIPGVVRLERSSAGEVMCFAGVCEETAHIAQLVARQKNVKKSGCSKLLNFQMRAKSSSLFSHNVKPRLSLRQPGHMTHSTRSSTSKSSFYPNQRQIYSTDLPSSRVPVRQLNRRSPGLEGNTFAPNKFNTEIKTVKTSETPAQQKPVNRADVEVVQGRIKQLLQKYCSGVWLSKIPQLYRNMFKEELHMHKEVETWTHICTVEKPGSNNIVDRLVYPVLEPVPKPSTVPAYVLEDLSLLADTCMVEYPMPDNRKRAILYALPCQVQTQPRPRPPPLVLPCAGNPRVPPLIIPTTEFVGEDYSKALEVLEEAMLQFYNTVGAGLCLLSPKIGQLVAVALEEDAVLRAQVHLVTEDSVKVYCVDHGFFEVVSRKKILQLRDQFLALPFQATTCQLAVLKTLESLAVGCTLLAEIVEREDPPLVVLYDTSQNDDVNVNAVCLKSLQDRSMENPLQVNSVYTNVCVTNVCSDGSIYCQLPSRGQAKLKDIMDKIEAHFISQLTWELLVSKPFCGKVCLAKYKGKWARAEIINLHGSQVLDILFLDLGLPASLEVSELREIPPIYLKELITIPPQALKCILEELNADGSVWPPEAVLWLRETVLNKVPSCMKIVKLDETRIVHVYLFTGNGAQDLQCSVNRQLASCPFWKRDVQFSRIARVSEPVLLEAGDSPYTSPAQSNARTLPPPLDLPLVGQNMDVFVSVACHPGHFVLQPWQDLYKLVVLMGEMILYYNKQEVTQTHIQKNSVYAAKIDNNWHRVLVKGVLANGLVSVYELDYGNSNRSSMSVKQGVWGEEASMVFRNHVEKKPLVAQIESVEEGEWPWERKLSVYLVDTTQEDNDIWIHNIMVEFLDEINRAA</sequence>
<keyword evidence="11 14" id="KW-0472">Membrane</keyword>
<evidence type="ECO:0000256" key="8">
    <source>
        <dbReference type="ARBA" id="ARBA00022782"/>
    </source>
</evidence>
<keyword evidence="7" id="KW-0677">Repeat</keyword>
<evidence type="ECO:0000256" key="5">
    <source>
        <dbReference type="ARBA" id="ARBA00022490"/>
    </source>
</evidence>
<dbReference type="Proteomes" id="UP000830375">
    <property type="component" value="Unassembled WGS sequence"/>
</dbReference>
<feature type="domain" description="HTH OST-type" evidence="15">
    <location>
        <begin position="511"/>
        <end position="584"/>
    </location>
</feature>
<dbReference type="InterPro" id="IPR026612">
    <property type="entry name" value="STRA6-like"/>
</dbReference>
<dbReference type="EMBL" id="JACTAM010000001">
    <property type="protein sequence ID" value="KAI2668706.1"/>
    <property type="molecule type" value="Genomic_DNA"/>
</dbReference>
<dbReference type="Pfam" id="PF12872">
    <property type="entry name" value="OST-HTH"/>
    <property type="match status" value="2"/>
</dbReference>
<evidence type="ECO:0000256" key="7">
    <source>
        <dbReference type="ARBA" id="ARBA00022737"/>
    </source>
</evidence>
<keyword evidence="17" id="KW-1185">Reference proteome</keyword>
<feature type="compositionally biased region" description="Low complexity" evidence="13">
    <location>
        <begin position="639"/>
        <end position="650"/>
    </location>
</feature>
<feature type="transmembrane region" description="Helical" evidence="14">
    <location>
        <begin position="170"/>
        <end position="187"/>
    </location>
</feature>
<dbReference type="PANTHER" id="PTHR21444">
    <property type="entry name" value="COILED-COIL DOMAIN-CONTAINING PROTEIN 180"/>
    <property type="match status" value="1"/>
</dbReference>
<feature type="region of interest" description="Disordered" evidence="13">
    <location>
        <begin position="627"/>
        <end position="652"/>
    </location>
</feature>
<evidence type="ECO:0000256" key="3">
    <source>
        <dbReference type="ARBA" id="ARBA00022448"/>
    </source>
</evidence>
<name>A0ABQ8N0U5_LABRO</name>
<evidence type="ECO:0000256" key="11">
    <source>
        <dbReference type="ARBA" id="ARBA00023136"/>
    </source>
</evidence>
<feature type="domain" description="HTH OST-type" evidence="15">
    <location>
        <begin position="713"/>
        <end position="778"/>
    </location>
</feature>
<evidence type="ECO:0000256" key="6">
    <source>
        <dbReference type="ARBA" id="ARBA00022692"/>
    </source>
</evidence>
<evidence type="ECO:0000256" key="2">
    <source>
        <dbReference type="ARBA" id="ARBA00004651"/>
    </source>
</evidence>
<feature type="transmembrane region" description="Helical" evidence="14">
    <location>
        <begin position="91"/>
        <end position="110"/>
    </location>
</feature>
<dbReference type="Gene3D" id="3.30.420.610">
    <property type="entry name" value="LOTUS domain-like"/>
    <property type="match status" value="3"/>
</dbReference>
<evidence type="ECO:0000256" key="4">
    <source>
        <dbReference type="ARBA" id="ARBA00022475"/>
    </source>
</evidence>
<evidence type="ECO:0000256" key="9">
    <source>
        <dbReference type="ARBA" id="ARBA00022871"/>
    </source>
</evidence>
<dbReference type="InterPro" id="IPR041966">
    <property type="entry name" value="LOTUS-like"/>
</dbReference>
<evidence type="ECO:0000256" key="10">
    <source>
        <dbReference type="ARBA" id="ARBA00022989"/>
    </source>
</evidence>
<evidence type="ECO:0000256" key="13">
    <source>
        <dbReference type="SAM" id="MobiDB-lite"/>
    </source>
</evidence>